<keyword evidence="1" id="KW-0812">Transmembrane</keyword>
<keyword evidence="2" id="KW-1185">Reference proteome</keyword>
<dbReference type="Proteomes" id="UP000887569">
    <property type="component" value="Unplaced"/>
</dbReference>
<feature type="transmembrane region" description="Helical" evidence="1">
    <location>
        <begin position="38"/>
        <end position="55"/>
    </location>
</feature>
<dbReference type="AlphaFoldDB" id="A0A915BN47"/>
<keyword evidence="1" id="KW-0472">Membrane</keyword>
<dbReference type="WBParaSite" id="PgR046_g041_t02">
    <property type="protein sequence ID" value="PgR046_g041_t02"/>
    <property type="gene ID" value="PgR046_g041"/>
</dbReference>
<name>A0A915BN47_PARUN</name>
<evidence type="ECO:0000313" key="2">
    <source>
        <dbReference type="Proteomes" id="UP000887569"/>
    </source>
</evidence>
<proteinExistence type="predicted"/>
<evidence type="ECO:0000313" key="3">
    <source>
        <dbReference type="WBParaSite" id="PgR046_g041_t02"/>
    </source>
</evidence>
<accession>A0A915BN47</accession>
<protein>
    <submittedName>
        <fullName evidence="3">Uncharacterized protein</fullName>
    </submittedName>
</protein>
<sequence>MRRNSGCDEREEMIVVYAIRSSASHPADMSKYQYTYAYEYWIITIVLVGILETNLTHRIQ</sequence>
<keyword evidence="1" id="KW-1133">Transmembrane helix</keyword>
<evidence type="ECO:0000256" key="1">
    <source>
        <dbReference type="SAM" id="Phobius"/>
    </source>
</evidence>
<organism evidence="2 3">
    <name type="scientific">Parascaris univalens</name>
    <name type="common">Nematode worm</name>
    <dbReference type="NCBI Taxonomy" id="6257"/>
    <lineage>
        <taxon>Eukaryota</taxon>
        <taxon>Metazoa</taxon>
        <taxon>Ecdysozoa</taxon>
        <taxon>Nematoda</taxon>
        <taxon>Chromadorea</taxon>
        <taxon>Rhabditida</taxon>
        <taxon>Spirurina</taxon>
        <taxon>Ascaridomorpha</taxon>
        <taxon>Ascaridoidea</taxon>
        <taxon>Ascarididae</taxon>
        <taxon>Parascaris</taxon>
    </lineage>
</organism>
<reference evidence="3" key="1">
    <citation type="submission" date="2022-11" db="UniProtKB">
        <authorList>
            <consortium name="WormBaseParasite"/>
        </authorList>
    </citation>
    <scope>IDENTIFICATION</scope>
</reference>